<organism evidence="7">
    <name type="scientific">Hirondellea gigas</name>
    <dbReference type="NCBI Taxonomy" id="1518452"/>
    <lineage>
        <taxon>Eukaryota</taxon>
        <taxon>Metazoa</taxon>
        <taxon>Ecdysozoa</taxon>
        <taxon>Arthropoda</taxon>
        <taxon>Crustacea</taxon>
        <taxon>Multicrustacea</taxon>
        <taxon>Malacostraca</taxon>
        <taxon>Eumalacostraca</taxon>
        <taxon>Peracarida</taxon>
        <taxon>Amphipoda</taxon>
        <taxon>Amphilochidea</taxon>
        <taxon>Lysianassida</taxon>
        <taxon>Lysianassidira</taxon>
        <taxon>Lysianassoidea</taxon>
        <taxon>Lysianassidae</taxon>
        <taxon>Hirondellea</taxon>
    </lineage>
</organism>
<comment type="caution">
    <text evidence="5">Lacks conserved residue(s) required for the propagation of feature annotation.</text>
</comment>
<feature type="active site" evidence="4">
    <location>
        <position position="137"/>
    </location>
</feature>
<dbReference type="Pfam" id="PF10502">
    <property type="entry name" value="Peptidase_S26"/>
    <property type="match status" value="1"/>
</dbReference>
<dbReference type="GO" id="GO:0006465">
    <property type="term" value="P:signal peptide processing"/>
    <property type="evidence" value="ECO:0007669"/>
    <property type="project" value="InterPro"/>
</dbReference>
<sequence>METSKLIINGIFYAILTTLFILLWINEKKVVAQIKKYREKGSDLLIEKLNIRSKGVKIGIRKTINFTEAVGSALILVLIIQAFYLGNFLVPTGSMMPTIIPKDRLFGNMMIYKFIEPSREDIIVFKEPVENKVLYTKRLMGLPGETVEIDGEKLIIDGKKITDRRYSNLGELGYNQWIVPKKGDRLTIEPNGNYVELAKEQNIDIKKIQENLLAQPGALPTILPNVSFYINGKKTGMILDYIHDKKILKKLLAGETIERTISEDYFLALGDNTDGSYDGRMWGFVAQHRIKGKAFVRFWPLNRIGLLK</sequence>
<dbReference type="EC" id="3.4.21.-" evidence="5"/>
<evidence type="ECO:0000256" key="4">
    <source>
        <dbReference type="PIRSR" id="PIRSR600223-1"/>
    </source>
</evidence>
<protein>
    <recommendedName>
        <fullName evidence="5">Mitochondrial inner membrane protease subunit</fullName>
        <ecNumber evidence="5">3.4.21.-</ecNumber>
    </recommendedName>
</protein>
<dbReference type="PANTHER" id="PTHR43390:SF1">
    <property type="entry name" value="CHLOROPLAST PROCESSING PEPTIDASE"/>
    <property type="match status" value="1"/>
</dbReference>
<dbReference type="Gene3D" id="2.10.109.10">
    <property type="entry name" value="Umud Fragment, subunit A"/>
    <property type="match status" value="1"/>
</dbReference>
<evidence type="ECO:0000313" key="7">
    <source>
        <dbReference type="EMBL" id="LAC27743.1"/>
    </source>
</evidence>
<evidence type="ECO:0000256" key="1">
    <source>
        <dbReference type="ARBA" id="ARBA00009370"/>
    </source>
</evidence>
<name>A0A6A7GBY6_9CRUS</name>
<dbReference type="PRINTS" id="PR00727">
    <property type="entry name" value="LEADERPTASE"/>
</dbReference>
<proteinExistence type="evidence at transcript level"/>
<keyword evidence="5" id="KW-0999">Mitochondrion inner membrane</keyword>
<dbReference type="InterPro" id="IPR019757">
    <property type="entry name" value="Pept_S26A_signal_pept_1_Lys-AS"/>
</dbReference>
<feature type="domain" description="Peptidase S26" evidence="6">
    <location>
        <begin position="65"/>
        <end position="299"/>
    </location>
</feature>
<dbReference type="AlphaFoldDB" id="A0A6A7GBY6"/>
<evidence type="ECO:0000256" key="5">
    <source>
        <dbReference type="RuleBase" id="RU362041"/>
    </source>
</evidence>
<evidence type="ECO:0000256" key="3">
    <source>
        <dbReference type="ARBA" id="ARBA00022801"/>
    </source>
</evidence>
<comment type="subunit">
    <text evidence="2">Heterodimer of 2 subunits, IMMPL1 and IMMPL2.</text>
</comment>
<feature type="transmembrane region" description="Helical" evidence="5">
    <location>
        <begin position="69"/>
        <end position="90"/>
    </location>
</feature>
<comment type="similarity">
    <text evidence="1 5">Belongs to the peptidase S26 family.</text>
</comment>
<dbReference type="InterPro" id="IPR036286">
    <property type="entry name" value="LexA/Signal_pep-like_sf"/>
</dbReference>
<accession>A0A6A7GBY6</accession>
<keyword evidence="5" id="KW-0812">Transmembrane</keyword>
<dbReference type="PROSITE" id="PS00760">
    <property type="entry name" value="SPASE_I_2"/>
    <property type="match status" value="1"/>
</dbReference>
<dbReference type="EMBL" id="IACT01008631">
    <property type="protein sequence ID" value="LAC27743.1"/>
    <property type="molecule type" value="mRNA"/>
</dbReference>
<feature type="transmembrane region" description="Helical" evidence="5">
    <location>
        <begin position="6"/>
        <end position="25"/>
    </location>
</feature>
<keyword evidence="5" id="KW-0496">Mitochondrion</keyword>
<keyword evidence="5" id="KW-0645">Protease</keyword>
<keyword evidence="5" id="KW-1133">Transmembrane helix</keyword>
<feature type="active site" evidence="4">
    <location>
        <position position="94"/>
    </location>
</feature>
<dbReference type="CDD" id="cd06530">
    <property type="entry name" value="S26_SPase_I"/>
    <property type="match status" value="1"/>
</dbReference>
<dbReference type="SUPFAM" id="SSF51306">
    <property type="entry name" value="LexA/Signal peptidase"/>
    <property type="match status" value="1"/>
</dbReference>
<evidence type="ECO:0000259" key="6">
    <source>
        <dbReference type="Pfam" id="PF10502"/>
    </source>
</evidence>
<evidence type="ECO:0000256" key="2">
    <source>
        <dbReference type="ARBA" id="ARBA00011805"/>
    </source>
</evidence>
<dbReference type="GO" id="GO:0004252">
    <property type="term" value="F:serine-type endopeptidase activity"/>
    <property type="evidence" value="ECO:0007669"/>
    <property type="project" value="InterPro"/>
</dbReference>
<dbReference type="GO" id="GO:0005743">
    <property type="term" value="C:mitochondrial inner membrane"/>
    <property type="evidence" value="ECO:0007669"/>
    <property type="project" value="UniProtKB-SubCell"/>
</dbReference>
<keyword evidence="5" id="KW-0472">Membrane</keyword>
<dbReference type="PANTHER" id="PTHR43390">
    <property type="entry name" value="SIGNAL PEPTIDASE I"/>
    <property type="match status" value="1"/>
</dbReference>
<reference evidence="7" key="1">
    <citation type="submission" date="2017-11" db="EMBL/GenBank/DDBJ databases">
        <title>The sensing device of the deep-sea amphipod.</title>
        <authorList>
            <person name="Kobayashi H."/>
            <person name="Nagahama T."/>
            <person name="Arai W."/>
            <person name="Sasagawa Y."/>
            <person name="Umeda M."/>
            <person name="Hayashi T."/>
            <person name="Nikaido I."/>
            <person name="Watanabe H."/>
            <person name="Oguri K."/>
            <person name="Kitazato H."/>
            <person name="Fujioka K."/>
            <person name="Kido Y."/>
            <person name="Takami H."/>
        </authorList>
    </citation>
    <scope>NUCLEOTIDE SEQUENCE</scope>
    <source>
        <tissue evidence="7">Whole body</tissue>
    </source>
</reference>
<dbReference type="NCBIfam" id="TIGR02227">
    <property type="entry name" value="sigpep_I_bact"/>
    <property type="match status" value="1"/>
</dbReference>
<comment type="subcellular location">
    <subcellularLocation>
        <location evidence="5">Mitochondrion inner membrane</location>
    </subcellularLocation>
</comment>
<dbReference type="InterPro" id="IPR019533">
    <property type="entry name" value="Peptidase_S26"/>
</dbReference>
<keyword evidence="3 5" id="KW-0378">Hydrolase</keyword>
<dbReference type="InterPro" id="IPR000223">
    <property type="entry name" value="Pept_S26A_signal_pept_1"/>
</dbReference>